<dbReference type="EMBL" id="SSTE01011039">
    <property type="protein sequence ID" value="KAA0052129.1"/>
    <property type="molecule type" value="Genomic_DNA"/>
</dbReference>
<feature type="compositionally biased region" description="Basic and acidic residues" evidence="1">
    <location>
        <begin position="119"/>
        <end position="139"/>
    </location>
</feature>
<proteinExistence type="predicted"/>
<name>A0A5A7UF75_CUCMM</name>
<evidence type="ECO:0000313" key="3">
    <source>
        <dbReference type="Proteomes" id="UP000321393"/>
    </source>
</evidence>
<accession>A0A5A7UF75</accession>
<evidence type="ECO:0000256" key="1">
    <source>
        <dbReference type="SAM" id="MobiDB-lite"/>
    </source>
</evidence>
<evidence type="ECO:0000313" key="2">
    <source>
        <dbReference type="EMBL" id="KAA0052129.1"/>
    </source>
</evidence>
<feature type="region of interest" description="Disordered" evidence="1">
    <location>
        <begin position="98"/>
        <end position="152"/>
    </location>
</feature>
<sequence>MNKAVKRKEKTAFSKQEPRPLPIIVRFPLFWIQPMKAASLLFLGVELSQWNILSFSQLEEVQLASASCIWLGAAAQEGKSAQALAACRTLSEELTEMRRPEARNAKRKKKDKSRGAVRRFREELDSHGAVRRKSTDKESMMIIRLESRKRKD</sequence>
<dbReference type="AlphaFoldDB" id="A0A5A7UF75"/>
<gene>
    <name evidence="2" type="ORF">E6C27_scaffold46650G00080</name>
</gene>
<feature type="compositionally biased region" description="Basic residues" evidence="1">
    <location>
        <begin position="105"/>
        <end position="118"/>
    </location>
</feature>
<protein>
    <submittedName>
        <fullName evidence="2">Protein transport protein sec23-1 isoform X2</fullName>
    </submittedName>
</protein>
<dbReference type="Proteomes" id="UP000321393">
    <property type="component" value="Unassembled WGS sequence"/>
</dbReference>
<comment type="caution">
    <text evidence="2">The sequence shown here is derived from an EMBL/GenBank/DDBJ whole genome shotgun (WGS) entry which is preliminary data.</text>
</comment>
<organism evidence="2 3">
    <name type="scientific">Cucumis melo var. makuwa</name>
    <name type="common">Oriental melon</name>
    <dbReference type="NCBI Taxonomy" id="1194695"/>
    <lineage>
        <taxon>Eukaryota</taxon>
        <taxon>Viridiplantae</taxon>
        <taxon>Streptophyta</taxon>
        <taxon>Embryophyta</taxon>
        <taxon>Tracheophyta</taxon>
        <taxon>Spermatophyta</taxon>
        <taxon>Magnoliopsida</taxon>
        <taxon>eudicotyledons</taxon>
        <taxon>Gunneridae</taxon>
        <taxon>Pentapetalae</taxon>
        <taxon>rosids</taxon>
        <taxon>fabids</taxon>
        <taxon>Cucurbitales</taxon>
        <taxon>Cucurbitaceae</taxon>
        <taxon>Benincaseae</taxon>
        <taxon>Cucumis</taxon>
    </lineage>
</organism>
<reference evidence="2 3" key="1">
    <citation type="submission" date="2019-08" db="EMBL/GenBank/DDBJ databases">
        <title>Draft genome sequences of two oriental melons (Cucumis melo L. var makuwa).</title>
        <authorList>
            <person name="Kwon S.-Y."/>
        </authorList>
    </citation>
    <scope>NUCLEOTIDE SEQUENCE [LARGE SCALE GENOMIC DNA]</scope>
    <source>
        <strain evidence="3">cv. SW 3</strain>
        <tissue evidence="2">Leaf</tissue>
    </source>
</reference>